<organism evidence="3 4">
    <name type="scientific">Anaerobutyricum hallii</name>
    <dbReference type="NCBI Taxonomy" id="39488"/>
    <lineage>
        <taxon>Bacteria</taxon>
        <taxon>Bacillati</taxon>
        <taxon>Bacillota</taxon>
        <taxon>Clostridia</taxon>
        <taxon>Lachnospirales</taxon>
        <taxon>Lachnospiraceae</taxon>
        <taxon>Anaerobutyricum</taxon>
    </lineage>
</organism>
<dbReference type="CDD" id="cd00761">
    <property type="entry name" value="Glyco_tranf_GTA_type"/>
    <property type="match status" value="1"/>
</dbReference>
<feature type="domain" description="Glycosyltransferase 2-like" evidence="2">
    <location>
        <begin position="11"/>
        <end position="126"/>
    </location>
</feature>
<feature type="coiled-coil region" evidence="1">
    <location>
        <begin position="317"/>
        <end position="400"/>
    </location>
</feature>
<reference evidence="3 4" key="1">
    <citation type="submission" date="2015-09" db="EMBL/GenBank/DDBJ databases">
        <authorList>
            <consortium name="Pathogen Informatics"/>
        </authorList>
    </citation>
    <scope>NUCLEOTIDE SEQUENCE [LARGE SCALE GENOMIC DNA]</scope>
    <source>
        <strain evidence="3 4">2789STDY5834835</strain>
    </source>
</reference>
<dbReference type="GeneID" id="75047353"/>
<dbReference type="EMBL" id="CYZL01000004">
    <property type="protein sequence ID" value="CUN82308.1"/>
    <property type="molecule type" value="Genomic_DNA"/>
</dbReference>
<dbReference type="RefSeq" id="WP_005351086.1">
    <property type="nucleotide sequence ID" value="NZ_BLYK01000025.1"/>
</dbReference>
<keyword evidence="3" id="KW-0328">Glycosyltransferase</keyword>
<proteinExistence type="predicted"/>
<dbReference type="Proteomes" id="UP000095679">
    <property type="component" value="Unassembled WGS sequence"/>
</dbReference>
<keyword evidence="3" id="KW-0808">Transferase</keyword>
<accession>A0A174A4I7</accession>
<evidence type="ECO:0000259" key="2">
    <source>
        <dbReference type="Pfam" id="PF00535"/>
    </source>
</evidence>
<evidence type="ECO:0000256" key="1">
    <source>
        <dbReference type="SAM" id="Coils"/>
    </source>
</evidence>
<sequence length="412" mass="48943">MSTDKKEYGISVIIPCYNVGQYVEETLKSVLNQSFKNYEIICLNDGSTDGTLEILNKYQSLYPYIQVFTGENHGVAYQRNKGVQRARGKYIYYLDGDDLIKENCLETLYQYAEADSLDILYFEAESFYESKEIEEAFPQFLTLYHRHKEYDGVYDGKNLYIEMENKGDIKMSVCLQFVRRQFLIDNNIKFGEERYFEDNLYTVRTMIKAARARCVRDNLYLRRVRGNSIMTGGKRKIRFESYLEVVRGLMQILEDEKQNSALQEAIYKRIRGTYINIFKDYLKVPESERDELFGEKNSPLYLLIGMAFFMNIEEVDRKKVSEKLKKTYAEKSEINEKLQRTYAEKSEINAKLKKAYEEKTERGEKLKKLRKHLKDTKAELEKKSKRLEQLEQEKKQLEKHFLGRFVLEKYNK</sequence>
<dbReference type="InterPro" id="IPR029044">
    <property type="entry name" value="Nucleotide-diphossugar_trans"/>
</dbReference>
<dbReference type="PANTHER" id="PTHR22916">
    <property type="entry name" value="GLYCOSYLTRANSFERASE"/>
    <property type="match status" value="1"/>
</dbReference>
<dbReference type="SUPFAM" id="SSF53448">
    <property type="entry name" value="Nucleotide-diphospho-sugar transferases"/>
    <property type="match status" value="1"/>
</dbReference>
<dbReference type="PANTHER" id="PTHR22916:SF3">
    <property type="entry name" value="UDP-GLCNAC:BETAGAL BETA-1,3-N-ACETYLGLUCOSAMINYLTRANSFERASE-LIKE PROTEIN 1"/>
    <property type="match status" value="1"/>
</dbReference>
<dbReference type="AlphaFoldDB" id="A0A174A4I7"/>
<gene>
    <name evidence="3" type="primary">hyaD</name>
    <name evidence="3" type="ORF">ERS852450_00698</name>
</gene>
<dbReference type="Gene3D" id="3.90.550.10">
    <property type="entry name" value="Spore Coat Polysaccharide Biosynthesis Protein SpsA, Chain A"/>
    <property type="match status" value="1"/>
</dbReference>
<dbReference type="EC" id="2.4.1.212" evidence="3"/>
<dbReference type="GO" id="GO:0050501">
    <property type="term" value="F:hyaluronan synthase activity"/>
    <property type="evidence" value="ECO:0007669"/>
    <property type="project" value="UniProtKB-EC"/>
</dbReference>
<keyword evidence="1" id="KW-0175">Coiled coil</keyword>
<dbReference type="InterPro" id="IPR001173">
    <property type="entry name" value="Glyco_trans_2-like"/>
</dbReference>
<evidence type="ECO:0000313" key="3">
    <source>
        <dbReference type="EMBL" id="CUN82308.1"/>
    </source>
</evidence>
<dbReference type="Pfam" id="PF00535">
    <property type="entry name" value="Glycos_transf_2"/>
    <property type="match status" value="1"/>
</dbReference>
<name>A0A174A4I7_9FIRM</name>
<evidence type="ECO:0000313" key="4">
    <source>
        <dbReference type="Proteomes" id="UP000095679"/>
    </source>
</evidence>
<protein>
    <submittedName>
        <fullName evidence="3">Hyaluronan synthase</fullName>
        <ecNumber evidence="3">2.4.1.212</ecNumber>
    </submittedName>
</protein>